<dbReference type="EMBL" id="ASPP01031732">
    <property type="protein sequence ID" value="ETO03832.1"/>
    <property type="molecule type" value="Genomic_DNA"/>
</dbReference>
<evidence type="ECO:0000313" key="3">
    <source>
        <dbReference type="Proteomes" id="UP000023152"/>
    </source>
</evidence>
<proteinExistence type="predicted"/>
<protein>
    <submittedName>
        <fullName evidence="2">Uncharacterized protein</fullName>
    </submittedName>
</protein>
<feature type="compositionally biased region" description="Basic and acidic residues" evidence="1">
    <location>
        <begin position="66"/>
        <end position="88"/>
    </location>
</feature>
<evidence type="ECO:0000313" key="2">
    <source>
        <dbReference type="EMBL" id="ETO03832.1"/>
    </source>
</evidence>
<name>X6LRT1_RETFI</name>
<accession>X6LRT1</accession>
<keyword evidence="3" id="KW-1185">Reference proteome</keyword>
<dbReference type="AlphaFoldDB" id="X6LRT1"/>
<evidence type="ECO:0000256" key="1">
    <source>
        <dbReference type="SAM" id="MobiDB-lite"/>
    </source>
</evidence>
<comment type="caution">
    <text evidence="2">The sequence shown here is derived from an EMBL/GenBank/DDBJ whole genome shotgun (WGS) entry which is preliminary data.</text>
</comment>
<gene>
    <name evidence="2" type="ORF">RFI_33570</name>
</gene>
<dbReference type="Proteomes" id="UP000023152">
    <property type="component" value="Unassembled WGS sequence"/>
</dbReference>
<feature type="region of interest" description="Disordered" evidence="1">
    <location>
        <begin position="59"/>
        <end position="93"/>
    </location>
</feature>
<sequence>MYSKNLALCMDTMKIMRSFSLFKFAHWCSVHSAGEMATSIIDLHFSSVKLESMEKKLQERNASLEQYDKDKEQDKSKDDSTIDKENEAKKRKQAHLKVQWLNVQMALRRKKKKKYFFLKKKVSSHKTKMNGKKLHSDFGKVWV</sequence>
<organism evidence="2 3">
    <name type="scientific">Reticulomyxa filosa</name>
    <dbReference type="NCBI Taxonomy" id="46433"/>
    <lineage>
        <taxon>Eukaryota</taxon>
        <taxon>Sar</taxon>
        <taxon>Rhizaria</taxon>
        <taxon>Retaria</taxon>
        <taxon>Foraminifera</taxon>
        <taxon>Monothalamids</taxon>
        <taxon>Reticulomyxidae</taxon>
        <taxon>Reticulomyxa</taxon>
    </lineage>
</organism>
<reference evidence="2 3" key="1">
    <citation type="journal article" date="2013" name="Curr. Biol.">
        <title>The Genome of the Foraminiferan Reticulomyxa filosa.</title>
        <authorList>
            <person name="Glockner G."/>
            <person name="Hulsmann N."/>
            <person name="Schleicher M."/>
            <person name="Noegel A.A."/>
            <person name="Eichinger L."/>
            <person name="Gallinger C."/>
            <person name="Pawlowski J."/>
            <person name="Sierra R."/>
            <person name="Euteneuer U."/>
            <person name="Pillet L."/>
            <person name="Moustafa A."/>
            <person name="Platzer M."/>
            <person name="Groth M."/>
            <person name="Szafranski K."/>
            <person name="Schliwa M."/>
        </authorList>
    </citation>
    <scope>NUCLEOTIDE SEQUENCE [LARGE SCALE GENOMIC DNA]</scope>
</reference>